<reference evidence="1" key="1">
    <citation type="journal article" date="2014" name="Front. Microbiol.">
        <title>High frequency of phylogenetically diverse reductive dehalogenase-homologous genes in deep subseafloor sedimentary metagenomes.</title>
        <authorList>
            <person name="Kawai M."/>
            <person name="Futagami T."/>
            <person name="Toyoda A."/>
            <person name="Takaki Y."/>
            <person name="Nishi S."/>
            <person name="Hori S."/>
            <person name="Arai W."/>
            <person name="Tsubouchi T."/>
            <person name="Morono Y."/>
            <person name="Uchiyama I."/>
            <person name="Ito T."/>
            <person name="Fujiyama A."/>
            <person name="Inagaki F."/>
            <person name="Takami H."/>
        </authorList>
    </citation>
    <scope>NUCLEOTIDE SEQUENCE</scope>
    <source>
        <strain evidence="1">Expedition CK06-06</strain>
    </source>
</reference>
<sequence length="31" mass="3422">MAQILFIEYKVDNVLDDAFLVTLGSEDGTFG</sequence>
<protein>
    <submittedName>
        <fullName evidence="1">Uncharacterized protein</fullName>
    </submittedName>
</protein>
<gene>
    <name evidence="1" type="ORF">S01H1_32573</name>
</gene>
<name>X0UYI9_9ZZZZ</name>
<dbReference type="AlphaFoldDB" id="X0UYI9"/>
<proteinExistence type="predicted"/>
<dbReference type="EMBL" id="BARS01020175">
    <property type="protein sequence ID" value="GAG04247.1"/>
    <property type="molecule type" value="Genomic_DNA"/>
</dbReference>
<accession>X0UYI9</accession>
<organism evidence="1">
    <name type="scientific">marine sediment metagenome</name>
    <dbReference type="NCBI Taxonomy" id="412755"/>
    <lineage>
        <taxon>unclassified sequences</taxon>
        <taxon>metagenomes</taxon>
        <taxon>ecological metagenomes</taxon>
    </lineage>
</organism>
<evidence type="ECO:0000313" key="1">
    <source>
        <dbReference type="EMBL" id="GAG04247.1"/>
    </source>
</evidence>
<comment type="caution">
    <text evidence="1">The sequence shown here is derived from an EMBL/GenBank/DDBJ whole genome shotgun (WGS) entry which is preliminary data.</text>
</comment>
<feature type="non-terminal residue" evidence="1">
    <location>
        <position position="31"/>
    </location>
</feature>